<dbReference type="InterPro" id="IPR000531">
    <property type="entry name" value="Beta-barrel_TonB"/>
</dbReference>
<comment type="similarity">
    <text evidence="2 14 15">Belongs to the TonB-dependent receptor family.</text>
</comment>
<evidence type="ECO:0000256" key="11">
    <source>
        <dbReference type="ARBA" id="ARBA00023136"/>
    </source>
</evidence>
<sequence>MQRTKPKFLLSALSSAITAVIAAAPLAHAEQDASYEAIEEVVVTGTLSRYSALKSDTPIMETARSISVETEQQIVDKGALSLADVLTYSAGVNANNYGFSTRSDNVTVRGLEARKYQDSLQALFGNYSSARPDVYTLEQVEVLKGPASVLYGQGSPGGIVNVVSKQPKAEAATEIVAEYGNFDHKELAVDSTGAMSPSGDWLYRVVALTRDSDSQVDYVGEETKVLAPSISWRPSENSDITLLLNYRKTKSDTAIQFLPTEGTFLDSPNGKTIDSSTYLGEPGFNKYDTETKSATLLTRHRLNDVWTFEGTARYSEGSSDYQQAWGSYYPGGGNRYYYYDPRYSTIIGDDTNVTRTFYRADQEVKQGAVDLRFKADFSTGGFDHQLLIGSQYQNVRTSSKGYMLTADKLLIPGKPFMAYGVINVFDPVYGNTVPQSILDDSYIDNGNTKTISSGIYANDQLSIDRWRITAGLRYDEVETKDKTKSNPKQKDDAISGSIGALYQFDNGIAPYASYSQSFDPVIGTSDKSSTGKPLKPQEGEQYELGIKYQPENMPLFITAAYFDTKVTNLTDPLSPAGTIDQQEGESTVSGYELEAQMVLAKDFTLELNATQLETEDQYGERQISVPETQASVWLGYHAQSGQLTGLKAGLGVRYVGDVYGGIFQSISQPDPMVLEVPSVTLADLMLGYEVAQWDFSVNVRNLENKQYYASCLSRGDCYPGQERTVIGRIGYNF</sequence>
<evidence type="ECO:0000259" key="17">
    <source>
        <dbReference type="Pfam" id="PF00593"/>
    </source>
</evidence>
<evidence type="ECO:0000256" key="10">
    <source>
        <dbReference type="ARBA" id="ARBA00023077"/>
    </source>
</evidence>
<organism evidence="19 20">
    <name type="scientific">Sinobacterium caligoides</name>
    <dbReference type="NCBI Taxonomy" id="933926"/>
    <lineage>
        <taxon>Bacteria</taxon>
        <taxon>Pseudomonadati</taxon>
        <taxon>Pseudomonadota</taxon>
        <taxon>Gammaproteobacteria</taxon>
        <taxon>Cellvibrionales</taxon>
        <taxon>Spongiibacteraceae</taxon>
        <taxon>Sinobacterium</taxon>
    </lineage>
</organism>
<keyword evidence="13 14" id="KW-0998">Cell outer membrane</keyword>
<dbReference type="SUPFAM" id="SSF56935">
    <property type="entry name" value="Porins"/>
    <property type="match status" value="1"/>
</dbReference>
<dbReference type="GO" id="GO:0015344">
    <property type="term" value="F:siderophore uptake transmembrane transporter activity"/>
    <property type="evidence" value="ECO:0007669"/>
    <property type="project" value="TreeGrafter"/>
</dbReference>
<keyword evidence="20" id="KW-1185">Reference proteome</keyword>
<keyword evidence="11 14" id="KW-0472">Membrane</keyword>
<keyword evidence="4 14" id="KW-1134">Transmembrane beta strand</keyword>
<dbReference type="GO" id="GO:0038023">
    <property type="term" value="F:signaling receptor activity"/>
    <property type="evidence" value="ECO:0007669"/>
    <property type="project" value="InterPro"/>
</dbReference>
<evidence type="ECO:0000256" key="9">
    <source>
        <dbReference type="ARBA" id="ARBA00023065"/>
    </source>
</evidence>
<keyword evidence="6 14" id="KW-0812">Transmembrane</keyword>
<protein>
    <submittedName>
        <fullName evidence="19">Iron complex outermembrane receptor protein</fullName>
    </submittedName>
</protein>
<comment type="caution">
    <text evidence="19">The sequence shown here is derived from an EMBL/GenBank/DDBJ whole genome shotgun (WGS) entry which is preliminary data.</text>
</comment>
<evidence type="ECO:0000313" key="20">
    <source>
        <dbReference type="Proteomes" id="UP000275394"/>
    </source>
</evidence>
<dbReference type="PANTHER" id="PTHR32552:SF68">
    <property type="entry name" value="FERRICHROME OUTER MEMBRANE TRANSPORTER_PHAGE RECEPTOR"/>
    <property type="match status" value="1"/>
</dbReference>
<evidence type="ECO:0000313" key="19">
    <source>
        <dbReference type="EMBL" id="ROS00236.1"/>
    </source>
</evidence>
<name>A0A3N2DKA7_9GAMM</name>
<dbReference type="FunFam" id="2.170.130.10:FF:000001">
    <property type="entry name" value="Catecholate siderophore TonB-dependent receptor"/>
    <property type="match status" value="1"/>
</dbReference>
<keyword evidence="12 19" id="KW-0675">Receptor</keyword>
<evidence type="ECO:0000256" key="7">
    <source>
        <dbReference type="ARBA" id="ARBA00022729"/>
    </source>
</evidence>
<dbReference type="Proteomes" id="UP000275394">
    <property type="component" value="Unassembled WGS sequence"/>
</dbReference>
<feature type="signal peptide" evidence="16">
    <location>
        <begin position="1"/>
        <end position="29"/>
    </location>
</feature>
<evidence type="ECO:0000256" key="5">
    <source>
        <dbReference type="ARBA" id="ARBA00022496"/>
    </source>
</evidence>
<evidence type="ECO:0000256" key="6">
    <source>
        <dbReference type="ARBA" id="ARBA00022692"/>
    </source>
</evidence>
<evidence type="ECO:0000256" key="12">
    <source>
        <dbReference type="ARBA" id="ARBA00023170"/>
    </source>
</evidence>
<keyword evidence="5" id="KW-0410">Iron transport</keyword>
<dbReference type="InterPro" id="IPR036942">
    <property type="entry name" value="Beta-barrel_TonB_sf"/>
</dbReference>
<dbReference type="Gene3D" id="2.170.130.10">
    <property type="entry name" value="TonB-dependent receptor, plug domain"/>
    <property type="match status" value="1"/>
</dbReference>
<dbReference type="AlphaFoldDB" id="A0A3N2DKA7"/>
<evidence type="ECO:0000256" key="2">
    <source>
        <dbReference type="ARBA" id="ARBA00009810"/>
    </source>
</evidence>
<dbReference type="Pfam" id="PF07715">
    <property type="entry name" value="Plug"/>
    <property type="match status" value="1"/>
</dbReference>
<dbReference type="InterPro" id="IPR012910">
    <property type="entry name" value="Plug_dom"/>
</dbReference>
<reference evidence="19 20" key="1">
    <citation type="submission" date="2018-11" db="EMBL/GenBank/DDBJ databases">
        <title>Genomic Encyclopedia of Type Strains, Phase IV (KMG-IV): sequencing the most valuable type-strain genomes for metagenomic binning, comparative biology and taxonomic classification.</title>
        <authorList>
            <person name="Goeker M."/>
        </authorList>
    </citation>
    <scope>NUCLEOTIDE SEQUENCE [LARGE SCALE GENOMIC DNA]</scope>
    <source>
        <strain evidence="19 20">DSM 100316</strain>
    </source>
</reference>
<dbReference type="PANTHER" id="PTHR32552">
    <property type="entry name" value="FERRICHROME IRON RECEPTOR-RELATED"/>
    <property type="match status" value="1"/>
</dbReference>
<keyword evidence="3 14" id="KW-0813">Transport</keyword>
<dbReference type="RefSeq" id="WP_162844198.1">
    <property type="nucleotide sequence ID" value="NZ_RKHR01000005.1"/>
</dbReference>
<dbReference type="EMBL" id="RKHR01000005">
    <property type="protein sequence ID" value="ROS00236.1"/>
    <property type="molecule type" value="Genomic_DNA"/>
</dbReference>
<evidence type="ECO:0000256" key="3">
    <source>
        <dbReference type="ARBA" id="ARBA00022448"/>
    </source>
</evidence>
<keyword evidence="7 16" id="KW-0732">Signal</keyword>
<evidence type="ECO:0000256" key="4">
    <source>
        <dbReference type="ARBA" id="ARBA00022452"/>
    </source>
</evidence>
<dbReference type="CDD" id="cd01347">
    <property type="entry name" value="ligand_gated_channel"/>
    <property type="match status" value="1"/>
</dbReference>
<feature type="domain" description="TonB-dependent receptor-like beta-barrel" evidence="17">
    <location>
        <begin position="232"/>
        <end position="702"/>
    </location>
</feature>
<comment type="subcellular location">
    <subcellularLocation>
        <location evidence="1 14">Cell outer membrane</location>
        <topology evidence="1 14">Multi-pass membrane protein</topology>
    </subcellularLocation>
</comment>
<evidence type="ECO:0000256" key="15">
    <source>
        <dbReference type="RuleBase" id="RU003357"/>
    </source>
</evidence>
<keyword evidence="9" id="KW-0406">Ion transport</keyword>
<gene>
    <name evidence="19" type="ORF">EDC56_2874</name>
</gene>
<evidence type="ECO:0000259" key="18">
    <source>
        <dbReference type="Pfam" id="PF07715"/>
    </source>
</evidence>
<evidence type="ECO:0000256" key="13">
    <source>
        <dbReference type="ARBA" id="ARBA00023237"/>
    </source>
</evidence>
<dbReference type="NCBIfam" id="TIGR01783">
    <property type="entry name" value="TonB-siderophor"/>
    <property type="match status" value="1"/>
</dbReference>
<accession>A0A3N2DKA7</accession>
<dbReference type="Pfam" id="PF00593">
    <property type="entry name" value="TonB_dep_Rec_b-barrel"/>
    <property type="match status" value="1"/>
</dbReference>
<dbReference type="InterPro" id="IPR039426">
    <property type="entry name" value="TonB-dep_rcpt-like"/>
</dbReference>
<feature type="chain" id="PRO_5018032231" evidence="16">
    <location>
        <begin position="30"/>
        <end position="733"/>
    </location>
</feature>
<dbReference type="Gene3D" id="2.40.170.20">
    <property type="entry name" value="TonB-dependent receptor, beta-barrel domain"/>
    <property type="match status" value="1"/>
</dbReference>
<dbReference type="GO" id="GO:0009279">
    <property type="term" value="C:cell outer membrane"/>
    <property type="evidence" value="ECO:0007669"/>
    <property type="project" value="UniProtKB-SubCell"/>
</dbReference>
<evidence type="ECO:0000256" key="8">
    <source>
        <dbReference type="ARBA" id="ARBA00023004"/>
    </source>
</evidence>
<dbReference type="GO" id="GO:0015891">
    <property type="term" value="P:siderophore transport"/>
    <property type="evidence" value="ECO:0007669"/>
    <property type="project" value="InterPro"/>
</dbReference>
<proteinExistence type="inferred from homology"/>
<dbReference type="PROSITE" id="PS52016">
    <property type="entry name" value="TONB_DEPENDENT_REC_3"/>
    <property type="match status" value="1"/>
</dbReference>
<keyword evidence="10 15" id="KW-0798">TonB box</keyword>
<evidence type="ECO:0000256" key="16">
    <source>
        <dbReference type="SAM" id="SignalP"/>
    </source>
</evidence>
<feature type="domain" description="TonB-dependent receptor plug" evidence="18">
    <location>
        <begin position="59"/>
        <end position="159"/>
    </location>
</feature>
<keyword evidence="8" id="KW-0408">Iron</keyword>
<dbReference type="InterPro" id="IPR010105">
    <property type="entry name" value="TonB_sidphr_rcpt"/>
</dbReference>
<dbReference type="InterPro" id="IPR037066">
    <property type="entry name" value="Plug_dom_sf"/>
</dbReference>
<evidence type="ECO:0000256" key="14">
    <source>
        <dbReference type="PROSITE-ProRule" id="PRU01360"/>
    </source>
</evidence>
<evidence type="ECO:0000256" key="1">
    <source>
        <dbReference type="ARBA" id="ARBA00004571"/>
    </source>
</evidence>